<dbReference type="Pfam" id="PF18976">
    <property type="entry name" value="DUF5712"/>
    <property type="match status" value="1"/>
</dbReference>
<gene>
    <name evidence="1" type="primary">mobB</name>
    <name evidence="1" type="ORF">RM529_16070</name>
</gene>
<dbReference type="NCBIfam" id="NF041495">
    <property type="entry name" value="MobB_relaxase"/>
    <property type="match status" value="1"/>
</dbReference>
<dbReference type="Proteomes" id="UP001248819">
    <property type="component" value="Unassembled WGS sequence"/>
</dbReference>
<protein>
    <submittedName>
        <fullName evidence="1">MobB family relaxase</fullName>
    </submittedName>
</protein>
<organism evidence="1 2">
    <name type="scientific">Autumnicola edwardsiae</name>
    <dbReference type="NCBI Taxonomy" id="3075594"/>
    <lineage>
        <taxon>Bacteria</taxon>
        <taxon>Pseudomonadati</taxon>
        <taxon>Bacteroidota</taxon>
        <taxon>Flavobacteriia</taxon>
        <taxon>Flavobacteriales</taxon>
        <taxon>Flavobacteriaceae</taxon>
        <taxon>Autumnicola</taxon>
    </lineage>
</organism>
<dbReference type="RefSeq" id="WP_311485762.1">
    <property type="nucleotide sequence ID" value="NZ_JAVRHP010000153.1"/>
</dbReference>
<sequence>MYITVTPQKMGGNYSQSSAGFVSYLEKENEGLENEGMEHFFNQYEDKTSAEGVVRENDGNTAKLEKTETRFYSITASPSKYELNRLQNHSEDLKKYTRELMKDYVTSFNREINGRPVSLDDIKYYAKIEHQRTFKGNDMQVRENQPFATKILELKNEIRKIERGELEGNIKVREQQIARLEKEAPHQQNGQRIVQGMQKEGPQSHIHIIVSRKDASNRFSLSLGSKYKASAVELNGTMVKRGFDRDSFFKNAEKTFDKLFGYQRNFVEQYKSRKDFIKDPRKYFSALLKLPTNEKAIALKILRESGMPMLPGIPVNQAQVALKVFNRLRQGLDIAIKSSSIGI</sequence>
<dbReference type="InterPro" id="IPR048098">
    <property type="entry name" value="MobB"/>
</dbReference>
<reference evidence="1 2" key="1">
    <citation type="submission" date="2023-09" db="EMBL/GenBank/DDBJ databases">
        <authorList>
            <person name="Rey-Velasco X."/>
        </authorList>
    </citation>
    <scope>NUCLEOTIDE SEQUENCE [LARGE SCALE GENOMIC DNA]</scope>
    <source>
        <strain evidence="1 2">F297</strain>
    </source>
</reference>
<name>A0ABU3CZ73_9FLAO</name>
<dbReference type="EMBL" id="JAVRHP010000153">
    <property type="protein sequence ID" value="MDT0651668.1"/>
    <property type="molecule type" value="Genomic_DNA"/>
</dbReference>
<keyword evidence="2" id="KW-1185">Reference proteome</keyword>
<evidence type="ECO:0000313" key="1">
    <source>
        <dbReference type="EMBL" id="MDT0651668.1"/>
    </source>
</evidence>
<proteinExistence type="predicted"/>
<dbReference type="InterPro" id="IPR043766">
    <property type="entry name" value="BfmA-like"/>
</dbReference>
<evidence type="ECO:0000313" key="2">
    <source>
        <dbReference type="Proteomes" id="UP001248819"/>
    </source>
</evidence>
<accession>A0ABU3CZ73</accession>
<comment type="caution">
    <text evidence="1">The sequence shown here is derived from an EMBL/GenBank/DDBJ whole genome shotgun (WGS) entry which is preliminary data.</text>
</comment>